<dbReference type="SMART" id="SM00369">
    <property type="entry name" value="LRR_TYP"/>
    <property type="match status" value="13"/>
</dbReference>
<dbReference type="CDD" id="cd06704">
    <property type="entry name" value="PDZ1_Scribble-like"/>
    <property type="match status" value="1"/>
</dbReference>
<dbReference type="EMBL" id="KQ980795">
    <property type="protein sequence ID" value="KYN13022.1"/>
    <property type="molecule type" value="Genomic_DNA"/>
</dbReference>
<keyword evidence="12" id="KW-0175">Coiled coil</keyword>
<dbReference type="GO" id="GO:0030154">
    <property type="term" value="P:cell differentiation"/>
    <property type="evidence" value="ECO:0007669"/>
    <property type="project" value="UniProtKB-KW"/>
</dbReference>
<dbReference type="GO" id="GO:0005912">
    <property type="term" value="C:adherens junction"/>
    <property type="evidence" value="ECO:0007669"/>
    <property type="project" value="TreeGrafter"/>
</dbReference>
<feature type="compositionally biased region" description="Polar residues" evidence="14">
    <location>
        <begin position="1227"/>
        <end position="1251"/>
    </location>
</feature>
<feature type="region of interest" description="Disordered" evidence="14">
    <location>
        <begin position="1698"/>
        <end position="1778"/>
    </location>
</feature>
<dbReference type="GO" id="GO:0005737">
    <property type="term" value="C:cytoplasm"/>
    <property type="evidence" value="ECO:0007669"/>
    <property type="project" value="UniProtKB-SubCell"/>
</dbReference>
<dbReference type="FunFam" id="2.30.42.10:FF:000074">
    <property type="entry name" value="protein scribble homolog isoform X2"/>
    <property type="match status" value="1"/>
</dbReference>
<dbReference type="InterPro" id="IPR032675">
    <property type="entry name" value="LRR_dom_sf"/>
</dbReference>
<dbReference type="InterPro" id="IPR001478">
    <property type="entry name" value="PDZ"/>
</dbReference>
<feature type="compositionally biased region" description="Basic and acidic residues" evidence="14">
    <location>
        <begin position="1584"/>
        <end position="1604"/>
    </location>
</feature>
<evidence type="ECO:0000256" key="13">
    <source>
        <dbReference type="ARBA" id="ARBA00023136"/>
    </source>
</evidence>
<evidence type="ECO:0000256" key="1">
    <source>
        <dbReference type="ARBA" id="ARBA00004202"/>
    </source>
</evidence>
<feature type="domain" description="PDZ" evidence="15">
    <location>
        <begin position="1477"/>
        <end position="1569"/>
    </location>
</feature>
<dbReference type="InterPro" id="IPR001611">
    <property type="entry name" value="Leu-rich_rpt"/>
</dbReference>
<keyword evidence="9" id="KW-0677">Repeat</keyword>
<dbReference type="PANTHER" id="PTHR23119">
    <property type="entry name" value="DISCS LARGE"/>
    <property type="match status" value="1"/>
</dbReference>
<dbReference type="SUPFAM" id="SSF50156">
    <property type="entry name" value="PDZ domain-like"/>
    <property type="match status" value="4"/>
</dbReference>
<dbReference type="PANTHER" id="PTHR23119:SF44">
    <property type="entry name" value="PROTEIN LAP4"/>
    <property type="match status" value="1"/>
</dbReference>
<dbReference type="PROSITE" id="PS50106">
    <property type="entry name" value="PDZ"/>
    <property type="match status" value="4"/>
</dbReference>
<dbReference type="FunFam" id="3.80.10.10:FF:000118">
    <property type="entry name" value="Leucine rich repeat containing 7"/>
    <property type="match status" value="1"/>
</dbReference>
<keyword evidence="5" id="KW-1003">Cell membrane</keyword>
<feature type="domain" description="PDZ" evidence="15">
    <location>
        <begin position="1056"/>
        <end position="1144"/>
    </location>
</feature>
<keyword evidence="11" id="KW-0965">Cell junction</keyword>
<evidence type="ECO:0000256" key="7">
    <source>
        <dbReference type="ARBA" id="ARBA00022553"/>
    </source>
</evidence>
<keyword evidence="6" id="KW-0963">Cytoplasm</keyword>
<evidence type="ECO:0000256" key="11">
    <source>
        <dbReference type="ARBA" id="ARBA00022949"/>
    </source>
</evidence>
<dbReference type="GO" id="GO:0045211">
    <property type="term" value="C:postsynaptic membrane"/>
    <property type="evidence" value="ECO:0007669"/>
    <property type="project" value="TreeGrafter"/>
</dbReference>
<dbReference type="InterPro" id="IPR055414">
    <property type="entry name" value="LRR_R13L4/SHOC2-like"/>
</dbReference>
<dbReference type="InterPro" id="IPR036034">
    <property type="entry name" value="PDZ_sf"/>
</dbReference>
<dbReference type="InterPro" id="IPR050614">
    <property type="entry name" value="Synaptic_Scaffolding_LAP-MAGUK"/>
</dbReference>
<feature type="region of interest" description="Disordered" evidence="14">
    <location>
        <begin position="1584"/>
        <end position="1617"/>
    </location>
</feature>
<evidence type="ECO:0000256" key="4">
    <source>
        <dbReference type="ARBA" id="ARBA00022473"/>
    </source>
</evidence>
<feature type="compositionally biased region" description="Polar residues" evidence="14">
    <location>
        <begin position="1740"/>
        <end position="1751"/>
    </location>
</feature>
<keyword evidence="8" id="KW-0433">Leucine-rich repeat</keyword>
<dbReference type="GO" id="GO:0014069">
    <property type="term" value="C:postsynaptic density"/>
    <property type="evidence" value="ECO:0007669"/>
    <property type="project" value="TreeGrafter"/>
</dbReference>
<keyword evidence="13" id="KW-0472">Membrane</keyword>
<keyword evidence="10" id="KW-0221">Differentiation</keyword>
<name>A0A151IXV5_9HYME</name>
<dbReference type="Pfam" id="PF00595">
    <property type="entry name" value="PDZ"/>
    <property type="match status" value="4"/>
</dbReference>
<dbReference type="GO" id="GO:0098609">
    <property type="term" value="P:cell-cell adhesion"/>
    <property type="evidence" value="ECO:0007669"/>
    <property type="project" value="TreeGrafter"/>
</dbReference>
<dbReference type="GO" id="GO:0045197">
    <property type="term" value="P:establishment or maintenance of epithelial cell apical/basal polarity"/>
    <property type="evidence" value="ECO:0007669"/>
    <property type="project" value="TreeGrafter"/>
</dbReference>
<reference evidence="16 17" key="1">
    <citation type="submission" date="2015-09" db="EMBL/GenBank/DDBJ databases">
        <title>Trachymyrmex cornetzi WGS genome.</title>
        <authorList>
            <person name="Nygaard S."/>
            <person name="Hu H."/>
            <person name="Boomsma J."/>
            <person name="Zhang G."/>
        </authorList>
    </citation>
    <scope>NUCLEOTIDE SEQUENCE [LARGE SCALE GENOMIC DNA]</scope>
    <source>
        <strain evidence="16">Tcor2-1</strain>
        <tissue evidence="16">Whole body</tissue>
    </source>
</reference>
<feature type="region of interest" description="Disordered" evidence="14">
    <location>
        <begin position="1934"/>
        <end position="1955"/>
    </location>
</feature>
<sequence length="2226" mass="246485">MKYLGLHLDSKWSFIAHFDKLANRLDAVAHALSRLMPNLHGPRENKRKLYAGVLHSVILYGAPVWADDAVHSRRILMILHRVQGKIARLVISAYRTVAFEAAVMLAGIVPVELMAKKYKDLYLRKKELRERGVEITGKTSTILRLQASENAMATWKVRAMRAGGFGKRTREAVAPCLEAWCTRRHSYINFHMTQMLTGHGCYSDNFFRLQRLRKLGLSDNEIHRLPPDIQNFENLVELDVSRNDIPDIPENIKNLQALQVADFSSNPIPRLPAGFVQLRNLTVLGLNDMSLTNLPSDFGSLEALQSLELRENLLKSLPESLSQLLKLERLDLGDNEIEELPAHIGQLPALQELWLDHNQLQHLPPEIGELKTLACLDVSENRLEDLPDEIGGLESLTDLHLSQNVIEKLPDGLGELKKLTILKIDQNRLSTLNPNIGRCENLQELILTENFLLELPLSIGKLYNLNNLNVDRNSLQSLPIEIGNLKKLGVLSLRDNKLQYLPIEVGQCTALHVLDVSGNRLHYLPYSLINLNLKAVWLSENQAQPMLTFQTDVDEETGQEVLTCFLLPQLEFHPDDSGRLGMLVGMRNVQGCEMRELTSSDDEGWQEREASRTHSVKFTDEPPETDKEIPFIRQNTPHPKELKAKAHKLFSKGKSESRSESTDEQDVSQTFGLDKTESEPSINPVDVPLSVSEQEEYVECNIVQDDYKMPALDIDADSTDTQLNKETNNLPIQSVTEFHTNTKTENSVPESKERDEEESENEDVQRHVEFSIVEDANNEDICDSNKPNKLQRRDTPHHLKNKRIHTAVDKEKVASIIAQALMKKADETSTSLPSQIESMETYDTHSQGEHVIRYISYPTFGLISNSVISASFNDATSDIEPALEIREEQYEIHIERTTGGLGLSIAGGIGSTPFKGDDEGIFISRVTEGGPADLAGLRIGDKVLSVNGVSVVNVDHYDAVEVLKACGRVLVLVIIREVTRIIPSYEQAPTRKDSVCSSLSTSRAPSATSYVSSTALSHTLENGDTSISHETTKTKKIPEPIMTVKDTEPVVSVLFHTTLIRDQNGLGFSIAGGEGSPSFKDNSDAIFISRITDGGVAQKDGKLLIGDKVISINGVDMRGAKHEQAVALLTGLERFVRLVVEREIPLSQANLATVVTPSEKSPRVIGAPKPYTGLYNANSYMANRPGYGGYRRSMDADKALTPSPTSKTPSPPTLPIKSNEMPKMNGVTDSGNTLKNVSPISPSPTSNQTYPQPAPRHSVSQTTPTNNVGSASMTPHVEPRPASPQEDIQVPKPITNEEFQAMIPAHFLRPPTSSPSPDSHQGPIVTVTIKQPDTLPGDVNFPPAPTTLGKVTETITKSTLTETVVTRVTDNQLMQPLIIEDVVLVKEGSLGFSIIGGTDHSCTPFGAKEPGIFISHVVPGGIAAKSGKLRMGDRILKVNGTDVTKATHQEAVMELLRPGDQIVLTIQHDPLPESYQELVITKEAGEKLGMHIKGGRRGQKGNPLDHTDEGVFISKINSGGAAKRDGRLKVGMRLLEVNGTSLLGATHQEAVNILRCSGNTITLVVCKGYDKSEVESILTLSDDRDNKGVKTSHDSRDPTTDDTKSLSQSVSSLDRDDEEAAILRQEQEMKAELVAWEQEERERALIEQREKSTPEKVLDVVRAAESLVSKSNSPVDMVVPPKSPGGTKDLKTTTIVMSKHTLAPQNPNNSRTNETSGTSKDFSSSKSSTIPDLPKAANFERSTSMQTLPSRTKTKSLPKRSITFADLPPSLKKSSDSIVYSSHVKPTLSKIEQSNRPLQEASTSLPQVISYQTPARFQLPPTPLTAPEYWENLDTSASFSKRQIARSVDGNVQVEQSPTSSPTPPLTKMSVSDKKKLFESAMEEHLKPSPKPDKIFSFLSQDEVEKMRQEEEKKIATLTRDELKSWAQLDENEGLEDFDTMDDQDNGRPKVNSKKKFSPCRNTKFLLCRDIKISYFGPRVVRSVGTGLISDEDEEHLLSPAEQRALKAEKRAAWRQARLKSLEQDALQAQMVIRKMSEIMDTANKEEDTHDMTVATGSIPDQEKAVEFTTLRPSSADFPKLAVRSKVGPPKEIRESEKIVDEKVTRRTEEYLDEVTGERRVRTVEYVEKLIERQVETLREKIISLELSNAEEDVESITGTGASDAESESEDTTGQNMTVSTVKEKTDSHLTIDTSEIANEMSKTNANITAASAKKKKRKRSKKGRH</sequence>
<evidence type="ECO:0000256" key="10">
    <source>
        <dbReference type="ARBA" id="ARBA00022782"/>
    </source>
</evidence>
<dbReference type="Proteomes" id="UP000078492">
    <property type="component" value="Unassembled WGS sequence"/>
</dbReference>
<evidence type="ECO:0000256" key="8">
    <source>
        <dbReference type="ARBA" id="ARBA00022614"/>
    </source>
</evidence>
<dbReference type="STRING" id="471704.A0A151IXV5"/>
<dbReference type="SUPFAM" id="SSF52058">
    <property type="entry name" value="L domain-like"/>
    <property type="match status" value="1"/>
</dbReference>
<dbReference type="FunFam" id="2.30.42.10:FF:000064">
    <property type="entry name" value="protein lap4 isoform X1"/>
    <property type="match status" value="1"/>
</dbReference>
<evidence type="ECO:0000256" key="14">
    <source>
        <dbReference type="SAM" id="MobiDB-lite"/>
    </source>
</evidence>
<dbReference type="CDD" id="cd06701">
    <property type="entry name" value="PDZ4_Scribble-like"/>
    <property type="match status" value="1"/>
</dbReference>
<feature type="compositionally biased region" description="Low complexity" evidence="14">
    <location>
        <begin position="1715"/>
        <end position="1729"/>
    </location>
</feature>
<feature type="region of interest" description="Disordered" evidence="14">
    <location>
        <begin position="2151"/>
        <end position="2226"/>
    </location>
</feature>
<dbReference type="CDD" id="cd06702">
    <property type="entry name" value="PDZ3_Scribble-like"/>
    <property type="match status" value="1"/>
</dbReference>
<dbReference type="Gene3D" id="3.80.10.10">
    <property type="entry name" value="Ribonuclease Inhibitor"/>
    <property type="match status" value="3"/>
</dbReference>
<feature type="region of interest" description="Disordered" evidence="14">
    <location>
        <begin position="1849"/>
        <end position="1871"/>
    </location>
</feature>
<feature type="compositionally biased region" description="Polar residues" evidence="14">
    <location>
        <begin position="1703"/>
        <end position="1714"/>
    </location>
</feature>
<dbReference type="InterPro" id="IPR003591">
    <property type="entry name" value="Leu-rich_rpt_typical-subtyp"/>
</dbReference>
<dbReference type="GO" id="GO:0019901">
    <property type="term" value="F:protein kinase binding"/>
    <property type="evidence" value="ECO:0007669"/>
    <property type="project" value="TreeGrafter"/>
</dbReference>
<feature type="compositionally biased region" description="Polar residues" evidence="14">
    <location>
        <begin position="739"/>
        <end position="749"/>
    </location>
</feature>
<dbReference type="GO" id="GO:0098887">
    <property type="term" value="P:neurotransmitter receptor transport, endosome to postsynaptic membrane"/>
    <property type="evidence" value="ECO:0007669"/>
    <property type="project" value="TreeGrafter"/>
</dbReference>
<feature type="compositionally biased region" description="Polar residues" evidence="14">
    <location>
        <begin position="2191"/>
        <end position="2209"/>
    </location>
</feature>
<feature type="compositionally biased region" description="Basic residues" evidence="14">
    <location>
        <begin position="2213"/>
        <end position="2226"/>
    </location>
</feature>
<feature type="region of interest" description="Disordered" evidence="14">
    <location>
        <begin position="597"/>
        <end position="686"/>
    </location>
</feature>
<dbReference type="PROSITE" id="PS51450">
    <property type="entry name" value="LRR"/>
    <property type="match status" value="4"/>
</dbReference>
<protein>
    <submittedName>
        <fullName evidence="16">Protein lap4</fullName>
    </submittedName>
</protein>
<dbReference type="SMART" id="SM00228">
    <property type="entry name" value="PDZ"/>
    <property type="match status" value="4"/>
</dbReference>
<feature type="domain" description="PDZ" evidence="15">
    <location>
        <begin position="891"/>
        <end position="978"/>
    </location>
</feature>
<keyword evidence="17" id="KW-1185">Reference proteome</keyword>
<evidence type="ECO:0000256" key="5">
    <source>
        <dbReference type="ARBA" id="ARBA00022475"/>
    </source>
</evidence>
<dbReference type="GO" id="GO:0098968">
    <property type="term" value="P:neurotransmitter receptor transport postsynaptic membrane to endosome"/>
    <property type="evidence" value="ECO:0007669"/>
    <property type="project" value="TreeGrafter"/>
</dbReference>
<dbReference type="SMART" id="SM00364">
    <property type="entry name" value="LRR_BAC"/>
    <property type="match status" value="10"/>
</dbReference>
<feature type="region of interest" description="Disordered" evidence="14">
    <location>
        <begin position="1191"/>
        <end position="1288"/>
    </location>
</feature>
<keyword evidence="4" id="KW-0217">Developmental protein</keyword>
<evidence type="ECO:0000256" key="3">
    <source>
        <dbReference type="ARBA" id="ARBA00004496"/>
    </source>
</evidence>
<evidence type="ECO:0000256" key="6">
    <source>
        <dbReference type="ARBA" id="ARBA00022490"/>
    </source>
</evidence>
<feature type="domain" description="PDZ" evidence="15">
    <location>
        <begin position="1386"/>
        <end position="1470"/>
    </location>
</feature>
<dbReference type="FunFam" id="2.30.42.10:FF:000041">
    <property type="entry name" value="protein scribble homolog isoform X1"/>
    <property type="match status" value="1"/>
</dbReference>
<dbReference type="CDD" id="cd06703">
    <property type="entry name" value="PDZ2_Scribble-like"/>
    <property type="match status" value="1"/>
</dbReference>
<evidence type="ECO:0000256" key="2">
    <source>
        <dbReference type="ARBA" id="ARBA00004282"/>
    </source>
</evidence>
<gene>
    <name evidence="16" type="ORF">ALC57_14797</name>
</gene>
<evidence type="ECO:0000259" key="15">
    <source>
        <dbReference type="PROSITE" id="PS50106"/>
    </source>
</evidence>
<accession>A0A151IXV5</accession>
<dbReference type="Gene3D" id="2.30.42.10">
    <property type="match status" value="4"/>
</dbReference>
<feature type="compositionally biased region" description="Polar residues" evidence="14">
    <location>
        <begin position="1258"/>
        <end position="1273"/>
    </location>
</feature>
<feature type="compositionally biased region" description="Polar residues" evidence="14">
    <location>
        <begin position="2172"/>
        <end position="2181"/>
    </location>
</feature>
<feature type="region of interest" description="Disordered" evidence="14">
    <location>
        <begin position="739"/>
        <end position="765"/>
    </location>
</feature>
<proteinExistence type="predicted"/>
<evidence type="ECO:0000313" key="16">
    <source>
        <dbReference type="EMBL" id="KYN13022.1"/>
    </source>
</evidence>
<organism evidence="16 17">
    <name type="scientific">Trachymyrmex cornetzi</name>
    <dbReference type="NCBI Taxonomy" id="471704"/>
    <lineage>
        <taxon>Eukaryota</taxon>
        <taxon>Metazoa</taxon>
        <taxon>Ecdysozoa</taxon>
        <taxon>Arthropoda</taxon>
        <taxon>Hexapoda</taxon>
        <taxon>Insecta</taxon>
        <taxon>Pterygota</taxon>
        <taxon>Neoptera</taxon>
        <taxon>Endopterygota</taxon>
        <taxon>Hymenoptera</taxon>
        <taxon>Apocrita</taxon>
        <taxon>Aculeata</taxon>
        <taxon>Formicoidea</taxon>
        <taxon>Formicidae</taxon>
        <taxon>Myrmicinae</taxon>
        <taxon>Trachymyrmex</taxon>
    </lineage>
</organism>
<dbReference type="GO" id="GO:0043113">
    <property type="term" value="P:receptor clustering"/>
    <property type="evidence" value="ECO:0007669"/>
    <property type="project" value="TreeGrafter"/>
</dbReference>
<comment type="subcellular location">
    <subcellularLocation>
        <location evidence="2">Cell junction</location>
    </subcellularLocation>
    <subcellularLocation>
        <location evidence="1">Cell membrane</location>
        <topology evidence="1">Peripheral membrane protein</topology>
    </subcellularLocation>
    <subcellularLocation>
        <location evidence="3">Cytoplasm</location>
    </subcellularLocation>
</comment>
<dbReference type="Pfam" id="PF23598">
    <property type="entry name" value="LRR_14"/>
    <property type="match status" value="1"/>
</dbReference>
<feature type="compositionally biased region" description="Basic and acidic residues" evidence="14">
    <location>
        <begin position="605"/>
        <end position="630"/>
    </location>
</feature>
<evidence type="ECO:0000313" key="17">
    <source>
        <dbReference type="Proteomes" id="UP000078492"/>
    </source>
</evidence>
<keyword evidence="7" id="KW-0597">Phosphoprotein</keyword>
<dbReference type="GO" id="GO:0016323">
    <property type="term" value="C:basolateral plasma membrane"/>
    <property type="evidence" value="ECO:0007669"/>
    <property type="project" value="TreeGrafter"/>
</dbReference>
<evidence type="ECO:0000256" key="9">
    <source>
        <dbReference type="ARBA" id="ARBA00022737"/>
    </source>
</evidence>
<dbReference type="SMART" id="SM00365">
    <property type="entry name" value="LRR_SD22"/>
    <property type="match status" value="7"/>
</dbReference>
<feature type="compositionally biased region" description="Acidic residues" evidence="14">
    <location>
        <begin position="1934"/>
        <end position="1944"/>
    </location>
</feature>
<evidence type="ECO:0000256" key="12">
    <source>
        <dbReference type="ARBA" id="ARBA00023054"/>
    </source>
</evidence>